<evidence type="ECO:0000256" key="2">
    <source>
        <dbReference type="SAM" id="SignalP"/>
    </source>
</evidence>
<feature type="chain" id="PRO_5042839972" evidence="2">
    <location>
        <begin position="19"/>
        <end position="330"/>
    </location>
</feature>
<keyword evidence="1" id="KW-0472">Membrane</keyword>
<keyword evidence="1" id="KW-0812">Transmembrane</keyword>
<reference evidence="3" key="2">
    <citation type="submission" date="2023-05" db="EMBL/GenBank/DDBJ databases">
        <authorList>
            <consortium name="Lawrence Berkeley National Laboratory"/>
            <person name="Steindorff A."/>
            <person name="Hensen N."/>
            <person name="Bonometti L."/>
            <person name="Westerberg I."/>
            <person name="Brannstrom I.O."/>
            <person name="Guillou S."/>
            <person name="Cros-Aarteil S."/>
            <person name="Calhoun S."/>
            <person name="Haridas S."/>
            <person name="Kuo A."/>
            <person name="Mondo S."/>
            <person name="Pangilinan J."/>
            <person name="Riley R."/>
            <person name="Labutti K."/>
            <person name="Andreopoulos B."/>
            <person name="Lipzen A."/>
            <person name="Chen C."/>
            <person name="Yanf M."/>
            <person name="Daum C."/>
            <person name="Ng V."/>
            <person name="Clum A."/>
            <person name="Ohm R."/>
            <person name="Martin F."/>
            <person name="Silar P."/>
            <person name="Natvig D."/>
            <person name="Lalanne C."/>
            <person name="Gautier V."/>
            <person name="Ament-Velasquez S.L."/>
            <person name="Kruys A."/>
            <person name="Hutchinson M.I."/>
            <person name="Powell A.J."/>
            <person name="Barry K."/>
            <person name="Miller A.N."/>
            <person name="Grigoriev I.V."/>
            <person name="Debuchy R."/>
            <person name="Gladieux P."/>
            <person name="Thoren M.H."/>
            <person name="Johannesson H."/>
        </authorList>
    </citation>
    <scope>NUCLEOTIDE SEQUENCE</scope>
    <source>
        <strain evidence="3">CBS 532.94</strain>
    </source>
</reference>
<keyword evidence="1" id="KW-1133">Transmembrane helix</keyword>
<gene>
    <name evidence="3" type="ORF">C8A03DRAFT_18521</name>
</gene>
<reference evidence="3" key="1">
    <citation type="journal article" date="2023" name="Mol. Phylogenet. Evol.">
        <title>Genome-scale phylogeny and comparative genomics of the fungal order Sordariales.</title>
        <authorList>
            <person name="Hensen N."/>
            <person name="Bonometti L."/>
            <person name="Westerberg I."/>
            <person name="Brannstrom I.O."/>
            <person name="Guillou S."/>
            <person name="Cros-Aarteil S."/>
            <person name="Calhoun S."/>
            <person name="Haridas S."/>
            <person name="Kuo A."/>
            <person name="Mondo S."/>
            <person name="Pangilinan J."/>
            <person name="Riley R."/>
            <person name="LaButti K."/>
            <person name="Andreopoulos B."/>
            <person name="Lipzen A."/>
            <person name="Chen C."/>
            <person name="Yan M."/>
            <person name="Daum C."/>
            <person name="Ng V."/>
            <person name="Clum A."/>
            <person name="Steindorff A."/>
            <person name="Ohm R.A."/>
            <person name="Martin F."/>
            <person name="Silar P."/>
            <person name="Natvig D.O."/>
            <person name="Lalanne C."/>
            <person name="Gautier V."/>
            <person name="Ament-Velasquez S.L."/>
            <person name="Kruys A."/>
            <person name="Hutchinson M.I."/>
            <person name="Powell A.J."/>
            <person name="Barry K."/>
            <person name="Miller A.N."/>
            <person name="Grigoriev I.V."/>
            <person name="Debuchy R."/>
            <person name="Gladieux P."/>
            <person name="Hiltunen Thoren M."/>
            <person name="Johannesson H."/>
        </authorList>
    </citation>
    <scope>NUCLEOTIDE SEQUENCE</scope>
    <source>
        <strain evidence="3">CBS 532.94</strain>
    </source>
</reference>
<evidence type="ECO:0000313" key="4">
    <source>
        <dbReference type="Proteomes" id="UP001303760"/>
    </source>
</evidence>
<evidence type="ECO:0000256" key="1">
    <source>
        <dbReference type="SAM" id="Phobius"/>
    </source>
</evidence>
<protein>
    <submittedName>
        <fullName evidence="3">Uncharacterized protein</fullName>
    </submittedName>
</protein>
<keyword evidence="2" id="KW-0732">Signal</keyword>
<feature type="signal peptide" evidence="2">
    <location>
        <begin position="1"/>
        <end position="18"/>
    </location>
</feature>
<name>A0AAN7C424_9PEZI</name>
<feature type="transmembrane region" description="Helical" evidence="1">
    <location>
        <begin position="280"/>
        <end position="304"/>
    </location>
</feature>
<dbReference type="AlphaFoldDB" id="A0AAN7C424"/>
<dbReference type="Proteomes" id="UP001303760">
    <property type="component" value="Unassembled WGS sequence"/>
</dbReference>
<comment type="caution">
    <text evidence="3">The sequence shown here is derived from an EMBL/GenBank/DDBJ whole genome shotgun (WGS) entry which is preliminary data.</text>
</comment>
<evidence type="ECO:0000313" key="3">
    <source>
        <dbReference type="EMBL" id="KAK4234611.1"/>
    </source>
</evidence>
<sequence>MRWQRTLVASFLATGAHAGIGDLIMEGWTRNSPAVERRLEDVAKANLMARGDFLVTRQVEGEGSDTPLKADGSLDLEAWNTQTDKACQEALKKVSIASNPSGACVCYNLPLMNNATGTFEADLRLYQLSEPRGDFQGIPQDQIEVELSYKGASVSELKEANGVPAAAAVRARQDNGNGTELRMLQSYMFLGQVDKDKMSGQMTSAQLQALVMPIVTLKGTNSDGKEVSTNVTPNEASFVAGVFSKEVVMSTFLMAQQAVDKEVASLKNGTTAFVLPGVQLMIFPIGLIITSIWLFLGLVAYGIGTYERYNFREMHRRRMAVVEKGRVARI</sequence>
<proteinExistence type="predicted"/>
<accession>A0AAN7C424</accession>
<keyword evidence="4" id="KW-1185">Reference proteome</keyword>
<dbReference type="EMBL" id="MU860348">
    <property type="protein sequence ID" value="KAK4234611.1"/>
    <property type="molecule type" value="Genomic_DNA"/>
</dbReference>
<organism evidence="3 4">
    <name type="scientific">Achaetomium macrosporum</name>
    <dbReference type="NCBI Taxonomy" id="79813"/>
    <lineage>
        <taxon>Eukaryota</taxon>
        <taxon>Fungi</taxon>
        <taxon>Dikarya</taxon>
        <taxon>Ascomycota</taxon>
        <taxon>Pezizomycotina</taxon>
        <taxon>Sordariomycetes</taxon>
        <taxon>Sordariomycetidae</taxon>
        <taxon>Sordariales</taxon>
        <taxon>Chaetomiaceae</taxon>
        <taxon>Achaetomium</taxon>
    </lineage>
</organism>